<protein>
    <submittedName>
        <fullName evidence="1">Uncharacterized protein</fullName>
    </submittedName>
</protein>
<proteinExistence type="predicted"/>
<organism evidence="1 2">
    <name type="scientific">Portunus trituberculatus</name>
    <name type="common">Swimming crab</name>
    <name type="synonym">Neptunus trituberculatus</name>
    <dbReference type="NCBI Taxonomy" id="210409"/>
    <lineage>
        <taxon>Eukaryota</taxon>
        <taxon>Metazoa</taxon>
        <taxon>Ecdysozoa</taxon>
        <taxon>Arthropoda</taxon>
        <taxon>Crustacea</taxon>
        <taxon>Multicrustacea</taxon>
        <taxon>Malacostraca</taxon>
        <taxon>Eumalacostraca</taxon>
        <taxon>Eucarida</taxon>
        <taxon>Decapoda</taxon>
        <taxon>Pleocyemata</taxon>
        <taxon>Brachyura</taxon>
        <taxon>Eubrachyura</taxon>
        <taxon>Portunoidea</taxon>
        <taxon>Portunidae</taxon>
        <taxon>Portuninae</taxon>
        <taxon>Portunus</taxon>
    </lineage>
</organism>
<reference evidence="1 2" key="1">
    <citation type="submission" date="2019-05" db="EMBL/GenBank/DDBJ databases">
        <title>Another draft genome of Portunus trituberculatus and its Hox gene families provides insights of decapod evolution.</title>
        <authorList>
            <person name="Jeong J.-H."/>
            <person name="Song I."/>
            <person name="Kim S."/>
            <person name="Choi T."/>
            <person name="Kim D."/>
            <person name="Ryu S."/>
            <person name="Kim W."/>
        </authorList>
    </citation>
    <scope>NUCLEOTIDE SEQUENCE [LARGE SCALE GENOMIC DNA]</scope>
    <source>
        <tissue evidence="1">Muscle</tissue>
    </source>
</reference>
<sequence>MLRSDLNKASRHVALLMACDSPHFLLPVSDKDAHTASITVVEASRCLFPLLPRLPSTRVDSFLLTALNPVIVIVGRT</sequence>
<dbReference type="EMBL" id="VSRR010012537">
    <property type="protein sequence ID" value="MPC54672.1"/>
    <property type="molecule type" value="Genomic_DNA"/>
</dbReference>
<name>A0A5B7G6V4_PORTR</name>
<dbReference type="Proteomes" id="UP000324222">
    <property type="component" value="Unassembled WGS sequence"/>
</dbReference>
<keyword evidence="2" id="KW-1185">Reference proteome</keyword>
<gene>
    <name evidence="1" type="ORF">E2C01_048596</name>
</gene>
<evidence type="ECO:0000313" key="1">
    <source>
        <dbReference type="EMBL" id="MPC54672.1"/>
    </source>
</evidence>
<comment type="caution">
    <text evidence="1">The sequence shown here is derived from an EMBL/GenBank/DDBJ whole genome shotgun (WGS) entry which is preliminary data.</text>
</comment>
<accession>A0A5B7G6V4</accession>
<evidence type="ECO:0000313" key="2">
    <source>
        <dbReference type="Proteomes" id="UP000324222"/>
    </source>
</evidence>
<dbReference type="AlphaFoldDB" id="A0A5B7G6V4"/>